<dbReference type="AlphaFoldDB" id="A0A133KGX8"/>
<dbReference type="Proteomes" id="UP000070376">
    <property type="component" value="Unassembled WGS sequence"/>
</dbReference>
<dbReference type="RefSeq" id="WP_155641212.1">
    <property type="nucleotide sequence ID" value="NZ_KQ955898.1"/>
</dbReference>
<sequence>MSFIKICFKDREIVCLKEIITLEREQIDEIRSWASDYELSRLKQKNMD</sequence>
<proteinExistence type="predicted"/>
<dbReference type="PATRIC" id="fig|1398.22.peg.2894"/>
<gene>
    <name evidence="1" type="ORF">HMPREF3213_02890</name>
</gene>
<organism evidence="1 2">
    <name type="scientific">Heyndrickxia coagulans</name>
    <name type="common">Weizmannia coagulans</name>
    <dbReference type="NCBI Taxonomy" id="1398"/>
    <lineage>
        <taxon>Bacteria</taxon>
        <taxon>Bacillati</taxon>
        <taxon>Bacillota</taxon>
        <taxon>Bacilli</taxon>
        <taxon>Bacillales</taxon>
        <taxon>Bacillaceae</taxon>
        <taxon>Heyndrickxia</taxon>
    </lineage>
</organism>
<reference evidence="2" key="1">
    <citation type="submission" date="2016-01" db="EMBL/GenBank/DDBJ databases">
        <authorList>
            <person name="Mitreva M."/>
            <person name="Pepin K.H."/>
            <person name="Mihindukulasuriya K.A."/>
            <person name="Fulton R."/>
            <person name="Fronick C."/>
            <person name="O'Laughlin M."/>
            <person name="Miner T."/>
            <person name="Herter B."/>
            <person name="Rosa B.A."/>
            <person name="Cordes M."/>
            <person name="Tomlinson C."/>
            <person name="Wollam A."/>
            <person name="Palsikar V.B."/>
            <person name="Mardis E.R."/>
            <person name="Wilson R.K."/>
        </authorList>
    </citation>
    <scope>NUCLEOTIDE SEQUENCE [LARGE SCALE GENOMIC DNA]</scope>
    <source>
        <strain evidence="2">GED7749B</strain>
    </source>
</reference>
<name>A0A133KGX8_HEYCO</name>
<protein>
    <submittedName>
        <fullName evidence="1">Uncharacterized protein</fullName>
    </submittedName>
</protein>
<accession>A0A133KGX8</accession>
<comment type="caution">
    <text evidence="1">The sequence shown here is derived from an EMBL/GenBank/DDBJ whole genome shotgun (WGS) entry which is preliminary data.</text>
</comment>
<evidence type="ECO:0000313" key="2">
    <source>
        <dbReference type="Proteomes" id="UP000070376"/>
    </source>
</evidence>
<evidence type="ECO:0000313" key="1">
    <source>
        <dbReference type="EMBL" id="KWZ78704.1"/>
    </source>
</evidence>
<dbReference type="EMBL" id="LRPN01000137">
    <property type="protein sequence ID" value="KWZ78704.1"/>
    <property type="molecule type" value="Genomic_DNA"/>
</dbReference>